<dbReference type="InterPro" id="IPR036775">
    <property type="entry name" value="DNA_pol_Y-fam_lit_finger_sf"/>
</dbReference>
<reference evidence="3" key="1">
    <citation type="journal article" date="2010" name="Appl. Environ. Microbiol.">
        <title>Partial chromosome sequence of Spiroplasma citri reveals extensive viral invasion and important gene decay.</title>
        <authorList>
            <person name="Carle P."/>
            <person name="Saillard C."/>
            <person name="Carrere N."/>
            <person name="Carrere S."/>
            <person name="Duret S."/>
            <person name="Eveillard S."/>
            <person name="Gaurivaud P."/>
            <person name="Gourgues G."/>
            <person name="Gouzy J."/>
            <person name="Salar P."/>
            <person name="Verdin E."/>
            <person name="Breton M."/>
            <person name="Blanchard A."/>
            <person name="Laigret F."/>
            <person name="Bove J.M."/>
            <person name="Renaudin J."/>
            <person name="Foissac X."/>
        </authorList>
    </citation>
    <scope>NUCLEOTIDE SEQUENCE</scope>
    <source>
        <strain evidence="3">GII3-3X</strain>
    </source>
</reference>
<evidence type="ECO:0000259" key="2">
    <source>
        <dbReference type="Pfam" id="PF11799"/>
    </source>
</evidence>
<dbReference type="EMBL" id="AM285308">
    <property type="protein sequence ID" value="CAK99123.1"/>
    <property type="molecule type" value="Genomic_DNA"/>
</dbReference>
<name>Q14N06_SPICI</name>
<keyword evidence="1" id="KW-1133">Transmembrane helix</keyword>
<feature type="transmembrane region" description="Helical" evidence="1">
    <location>
        <begin position="115"/>
        <end position="132"/>
    </location>
</feature>
<proteinExistence type="predicted"/>
<dbReference type="SUPFAM" id="SSF100879">
    <property type="entry name" value="Lesion bypass DNA polymerase (Y-family), little finger domain"/>
    <property type="match status" value="1"/>
</dbReference>
<dbReference type="Pfam" id="PF11799">
    <property type="entry name" value="IMS_C"/>
    <property type="match status" value="1"/>
</dbReference>
<organism evidence="3">
    <name type="scientific">Spiroplasma citri</name>
    <dbReference type="NCBI Taxonomy" id="2133"/>
    <lineage>
        <taxon>Bacteria</taxon>
        <taxon>Bacillati</taxon>
        <taxon>Mycoplasmatota</taxon>
        <taxon>Mollicutes</taxon>
        <taxon>Entomoplasmatales</taxon>
        <taxon>Spiroplasmataceae</taxon>
        <taxon>Spiroplasma</taxon>
    </lineage>
</organism>
<dbReference type="AlphaFoldDB" id="Q14N06"/>
<dbReference type="GO" id="GO:0006281">
    <property type="term" value="P:DNA repair"/>
    <property type="evidence" value="ECO:0007669"/>
    <property type="project" value="InterPro"/>
</dbReference>
<dbReference type="InterPro" id="IPR017961">
    <property type="entry name" value="DNA_pol_Y-fam_little_finger"/>
</dbReference>
<evidence type="ECO:0000256" key="1">
    <source>
        <dbReference type="SAM" id="Phobius"/>
    </source>
</evidence>
<accession>Q14N06</accession>
<protein>
    <submittedName>
        <fullName evidence="3">Hypothetical transmembrane protein</fullName>
    </submittedName>
</protein>
<dbReference type="GO" id="GO:0003684">
    <property type="term" value="F:damaged DNA binding"/>
    <property type="evidence" value="ECO:0007669"/>
    <property type="project" value="InterPro"/>
</dbReference>
<keyword evidence="1" id="KW-0472">Membrane</keyword>
<sequence>MIGNVIYVTFKNANRKCFTKQQIIKKYTNFLDDIYSVAIILFEQFWSGQPIRLIGVGLRGIIRGIISKYDLKEQLSFESLGTLQPDTVTNKLTNKIYSIRSADFRWNKIKRKGEVNSIILPFSFYYFFLLRLL</sequence>
<gene>
    <name evidence="3" type="ORF">SPICI07_045</name>
</gene>
<dbReference type="Gene3D" id="3.30.1490.100">
    <property type="entry name" value="DNA polymerase, Y-family, little finger domain"/>
    <property type="match status" value="1"/>
</dbReference>
<feature type="domain" description="DNA polymerase Y-family little finger" evidence="2">
    <location>
        <begin position="3"/>
        <end position="61"/>
    </location>
</feature>
<evidence type="ECO:0000313" key="3">
    <source>
        <dbReference type="EMBL" id="CAK99123.1"/>
    </source>
</evidence>
<keyword evidence="1 3" id="KW-0812">Transmembrane</keyword>